<evidence type="ECO:0000256" key="7">
    <source>
        <dbReference type="HAMAP-Rule" id="MF_00966"/>
    </source>
</evidence>
<dbReference type="InterPro" id="IPR019796">
    <property type="entry name" value="G6P_DH_AS"/>
</dbReference>
<evidence type="ECO:0000259" key="8">
    <source>
        <dbReference type="Pfam" id="PF00479"/>
    </source>
</evidence>
<dbReference type="Proteomes" id="UP000295198">
    <property type="component" value="Unassembled WGS sequence"/>
</dbReference>
<dbReference type="InterPro" id="IPR022675">
    <property type="entry name" value="G6P_DH_C"/>
</dbReference>
<evidence type="ECO:0000259" key="9">
    <source>
        <dbReference type="Pfam" id="PF02781"/>
    </source>
</evidence>
<keyword evidence="6 7" id="KW-0119">Carbohydrate metabolism</keyword>
<comment type="pathway">
    <text evidence="1 7">Carbohydrate degradation; pentose phosphate pathway; D-ribulose 5-phosphate from D-glucose 6-phosphate (oxidative stage): step 1/3.</text>
</comment>
<feature type="binding site" evidence="7">
    <location>
        <begin position="19"/>
        <end position="26"/>
    </location>
    <ligand>
        <name>NADP(+)</name>
        <dbReference type="ChEBI" id="CHEBI:58349"/>
    </ligand>
</feature>
<keyword evidence="11" id="KW-1185">Reference proteome</keyword>
<reference evidence="10 11" key="1">
    <citation type="submission" date="2019-01" db="EMBL/GenBank/DDBJ databases">
        <title>Nocardioides guangzhouensis sp. nov., an actinobacterium isolated from soil.</title>
        <authorList>
            <person name="Fu Y."/>
            <person name="Cai Y."/>
            <person name="Lin Z."/>
            <person name="Chen P."/>
        </authorList>
    </citation>
    <scope>NUCLEOTIDE SEQUENCE [LARGE SCALE GENOMIC DNA]</scope>
    <source>
        <strain evidence="10 11">130</strain>
    </source>
</reference>
<feature type="binding site" evidence="7">
    <location>
        <position position="148"/>
    </location>
    <ligand>
        <name>NADP(+)</name>
        <dbReference type="ChEBI" id="CHEBI:58349"/>
    </ligand>
</feature>
<dbReference type="HAMAP" id="MF_00966">
    <property type="entry name" value="G6PD"/>
    <property type="match status" value="1"/>
</dbReference>
<comment type="caution">
    <text evidence="7">Lacks conserved residue(s) required for the propagation of feature annotation.</text>
</comment>
<dbReference type="RefSeq" id="WP_134719429.1">
    <property type="nucleotide sequence ID" value="NZ_SDKM01000028.1"/>
</dbReference>
<organism evidence="10 11">
    <name type="scientific">Nocardioides guangzhouensis</name>
    <dbReference type="NCBI Taxonomy" id="2497878"/>
    <lineage>
        <taxon>Bacteria</taxon>
        <taxon>Bacillati</taxon>
        <taxon>Actinomycetota</taxon>
        <taxon>Actinomycetes</taxon>
        <taxon>Propionibacteriales</taxon>
        <taxon>Nocardioidaceae</taxon>
        <taxon>Nocardioides</taxon>
    </lineage>
</organism>
<keyword evidence="4 7" id="KW-0521">NADP</keyword>
<dbReference type="PANTHER" id="PTHR23429">
    <property type="entry name" value="GLUCOSE-6-PHOSPHATE 1-DEHYDROGENASE G6PD"/>
    <property type="match status" value="1"/>
</dbReference>
<dbReference type="PROSITE" id="PS00069">
    <property type="entry name" value="G6P_DEHYDROGENASE"/>
    <property type="match status" value="1"/>
</dbReference>
<dbReference type="Pfam" id="PF00479">
    <property type="entry name" value="G6PD_N"/>
    <property type="match status" value="1"/>
</dbReference>
<dbReference type="OrthoDB" id="9802739at2"/>
<dbReference type="InterPro" id="IPR022674">
    <property type="entry name" value="G6P_DH_NAD-bd"/>
</dbReference>
<sequence>MAEPAQGTPGPPTTVILFGATGDLSRRKLLPGLLHLWRSGLLPHVQVVGTSLDDHTRESFIDLARAGIAEFSEDAQDKEEFPEFAKHLFWAPNGADNLRAAIEEAESGCDDQHTRLHYLSVPPKSALAVVKTIQDAGLVENSRIIMEKPFGTDLESAKALNASLHEVFDERQIFRIDHFLGKEAALNILAFRFANGLFEPIWHRNFIDHVQIDIPEKLSLEGRAAFYENTGAYRDMIVTHLFQVLAFTAMEPPVALDPESITEEKRKVFRSMLPIDPHHVVRGQYTGYTSEPGVDPDSETETFIALKCYIDNWRWADVPFYLRHGKAMAEGQRIISIAFKEPPRSMFPEESGVGEHGPDHLTFDLADRSRMSLSFYGKRPGPGFRLNKLSMQFDMGNTHWAGSGLEAYERLILDAVKGNHTLFNSAEGLERLWEISQPLLDHPPPVRAYDPGTWGPNQIHQLIAPFSWRLPFERKWRD</sequence>
<dbReference type="PANTHER" id="PTHR23429:SF0">
    <property type="entry name" value="GLUCOSE-6-PHOSPHATE 1-DEHYDROGENASE"/>
    <property type="match status" value="1"/>
</dbReference>
<evidence type="ECO:0000256" key="1">
    <source>
        <dbReference type="ARBA" id="ARBA00004937"/>
    </source>
</evidence>
<name>A0A4Q4Z7Q7_9ACTN</name>
<comment type="similarity">
    <text evidence="2 7">Belongs to the glucose-6-phosphate dehydrogenase family.</text>
</comment>
<dbReference type="EC" id="1.1.1.49" evidence="7"/>
<dbReference type="Gene3D" id="3.30.360.10">
    <property type="entry name" value="Dihydrodipicolinate Reductase, domain 2"/>
    <property type="match status" value="1"/>
</dbReference>
<feature type="binding site" evidence="7">
    <location>
        <position position="235"/>
    </location>
    <ligand>
        <name>substrate</name>
    </ligand>
</feature>
<feature type="binding site" evidence="7">
    <location>
        <position position="178"/>
    </location>
    <ligand>
        <name>substrate</name>
    </ligand>
</feature>
<dbReference type="Gene3D" id="3.40.50.720">
    <property type="entry name" value="NAD(P)-binding Rossmann-like Domain"/>
    <property type="match status" value="1"/>
</dbReference>
<protein>
    <recommendedName>
        <fullName evidence="7">Glucose-6-phosphate 1-dehydrogenase</fullName>
        <shortName evidence="7">G6PD</shortName>
        <ecNumber evidence="7">1.1.1.49</ecNumber>
    </recommendedName>
</protein>
<dbReference type="NCBIfam" id="TIGR00871">
    <property type="entry name" value="zwf"/>
    <property type="match status" value="1"/>
</dbReference>
<feature type="domain" description="Glucose-6-phosphate dehydrogenase NAD-binding" evidence="8">
    <location>
        <begin position="16"/>
        <end position="187"/>
    </location>
</feature>
<evidence type="ECO:0000256" key="2">
    <source>
        <dbReference type="ARBA" id="ARBA00009975"/>
    </source>
</evidence>
<dbReference type="SUPFAM" id="SSF51735">
    <property type="entry name" value="NAD(P)-binding Rossmann-fold domains"/>
    <property type="match status" value="1"/>
</dbReference>
<dbReference type="PIRSF" id="PIRSF000110">
    <property type="entry name" value="G6PD"/>
    <property type="match status" value="1"/>
</dbReference>
<evidence type="ECO:0000256" key="6">
    <source>
        <dbReference type="ARBA" id="ARBA00023277"/>
    </source>
</evidence>
<evidence type="ECO:0000256" key="5">
    <source>
        <dbReference type="ARBA" id="ARBA00023002"/>
    </source>
</evidence>
<comment type="catalytic activity">
    <reaction evidence="7">
        <text>D-glucose 6-phosphate + NADP(+) = 6-phospho-D-glucono-1,5-lactone + NADPH + H(+)</text>
        <dbReference type="Rhea" id="RHEA:15841"/>
        <dbReference type="ChEBI" id="CHEBI:15378"/>
        <dbReference type="ChEBI" id="CHEBI:57783"/>
        <dbReference type="ChEBI" id="CHEBI:57955"/>
        <dbReference type="ChEBI" id="CHEBI:58349"/>
        <dbReference type="ChEBI" id="CHEBI:61548"/>
        <dbReference type="EC" id="1.1.1.49"/>
    </reaction>
</comment>
<dbReference type="GO" id="GO:0005829">
    <property type="term" value="C:cytosol"/>
    <property type="evidence" value="ECO:0007669"/>
    <property type="project" value="TreeGrafter"/>
</dbReference>
<dbReference type="GO" id="GO:0009051">
    <property type="term" value="P:pentose-phosphate shunt, oxidative branch"/>
    <property type="evidence" value="ECO:0007669"/>
    <property type="project" value="TreeGrafter"/>
</dbReference>
<dbReference type="InterPro" id="IPR001282">
    <property type="entry name" value="G6P_DH"/>
</dbReference>
<comment type="function">
    <text evidence="7">Catalyzes the oxidation of glucose 6-phosphate to 6-phosphogluconolactone.</text>
</comment>
<feature type="domain" description="Glucose-6-phosphate dehydrogenase C-terminal" evidence="9">
    <location>
        <begin position="189"/>
        <end position="465"/>
    </location>
</feature>
<gene>
    <name evidence="7 10" type="primary">zwf</name>
    <name evidence="10" type="ORF">EKO23_17565</name>
</gene>
<evidence type="ECO:0000313" key="11">
    <source>
        <dbReference type="Proteomes" id="UP000295198"/>
    </source>
</evidence>
<evidence type="ECO:0000256" key="3">
    <source>
        <dbReference type="ARBA" id="ARBA00022526"/>
    </source>
</evidence>
<comment type="caution">
    <text evidence="10">The sequence shown here is derived from an EMBL/GenBank/DDBJ whole genome shotgun (WGS) entry which is preliminary data.</text>
</comment>
<dbReference type="PRINTS" id="PR00079">
    <property type="entry name" value="G6PDHDRGNASE"/>
</dbReference>
<dbReference type="AlphaFoldDB" id="A0A4Q4Z7Q7"/>
<dbReference type="InterPro" id="IPR036291">
    <property type="entry name" value="NAD(P)-bd_dom_sf"/>
</dbReference>
<dbReference type="GO" id="GO:0050661">
    <property type="term" value="F:NADP binding"/>
    <property type="evidence" value="ECO:0007669"/>
    <property type="project" value="UniProtKB-UniRule"/>
</dbReference>
<feature type="active site" description="Proton acceptor" evidence="7">
    <location>
        <position position="240"/>
    </location>
</feature>
<accession>A0A4Q4Z7Q7</accession>
<dbReference type="SUPFAM" id="SSF55347">
    <property type="entry name" value="Glyceraldehyde-3-phosphate dehydrogenase-like, C-terminal domain"/>
    <property type="match status" value="1"/>
</dbReference>
<dbReference type="EMBL" id="SDKM01000028">
    <property type="protein sequence ID" value="RYP83887.1"/>
    <property type="molecule type" value="Genomic_DNA"/>
</dbReference>
<evidence type="ECO:0000256" key="4">
    <source>
        <dbReference type="ARBA" id="ARBA00022857"/>
    </source>
</evidence>
<dbReference type="GO" id="GO:0006006">
    <property type="term" value="P:glucose metabolic process"/>
    <property type="evidence" value="ECO:0007669"/>
    <property type="project" value="UniProtKB-KW"/>
</dbReference>
<dbReference type="GO" id="GO:0004345">
    <property type="term" value="F:glucose-6-phosphate dehydrogenase activity"/>
    <property type="evidence" value="ECO:0007669"/>
    <property type="project" value="UniProtKB-UniRule"/>
</dbReference>
<feature type="binding site" evidence="7">
    <location>
        <position position="216"/>
    </location>
    <ligand>
        <name>substrate</name>
    </ligand>
</feature>
<keyword evidence="5 7" id="KW-0560">Oxidoreductase</keyword>
<dbReference type="UniPathway" id="UPA00115">
    <property type="reaction ID" value="UER00408"/>
</dbReference>
<keyword evidence="3 7" id="KW-0313">Glucose metabolism</keyword>
<feature type="binding site" evidence="7">
    <location>
        <position position="182"/>
    </location>
    <ligand>
        <name>substrate</name>
    </ligand>
</feature>
<feature type="binding site" evidence="7">
    <location>
        <position position="326"/>
    </location>
    <ligand>
        <name>substrate</name>
    </ligand>
</feature>
<dbReference type="Pfam" id="PF02781">
    <property type="entry name" value="G6PD_C"/>
    <property type="match status" value="1"/>
</dbReference>
<evidence type="ECO:0000313" key="10">
    <source>
        <dbReference type="EMBL" id="RYP83887.1"/>
    </source>
</evidence>
<proteinExistence type="inferred from homology"/>